<dbReference type="OrthoDB" id="313308at2759"/>
<evidence type="ECO:0000256" key="4">
    <source>
        <dbReference type="ARBA" id="ARBA00022553"/>
    </source>
</evidence>
<dbReference type="PANTHER" id="PTHR21648:SF0">
    <property type="entry name" value="RADIAL SPOKE HEAD PROTEIN 3 HOMOLOG"/>
    <property type="match status" value="1"/>
</dbReference>
<dbReference type="InterPro" id="IPR009290">
    <property type="entry name" value="Radial_spoke_3"/>
</dbReference>
<gene>
    <name evidence="13" type="primary">LOC114330941</name>
</gene>
<evidence type="ECO:0000313" key="13">
    <source>
        <dbReference type="RefSeq" id="XP_028136194.1"/>
    </source>
</evidence>
<organism evidence="13">
    <name type="scientific">Diabrotica virgifera virgifera</name>
    <name type="common">western corn rootworm</name>
    <dbReference type="NCBI Taxonomy" id="50390"/>
    <lineage>
        <taxon>Eukaryota</taxon>
        <taxon>Metazoa</taxon>
        <taxon>Ecdysozoa</taxon>
        <taxon>Arthropoda</taxon>
        <taxon>Hexapoda</taxon>
        <taxon>Insecta</taxon>
        <taxon>Pterygota</taxon>
        <taxon>Neoptera</taxon>
        <taxon>Endopterygota</taxon>
        <taxon>Coleoptera</taxon>
        <taxon>Polyphaga</taxon>
        <taxon>Cucujiformia</taxon>
        <taxon>Chrysomeloidea</taxon>
        <taxon>Chrysomelidae</taxon>
        <taxon>Galerucinae</taxon>
        <taxon>Diabroticina</taxon>
        <taxon>Diabroticites</taxon>
        <taxon>Diabrotica</taxon>
    </lineage>
</organism>
<keyword evidence="5" id="KW-0282">Flagellum</keyword>
<evidence type="ECO:0000256" key="7">
    <source>
        <dbReference type="ARBA" id="ARBA00023212"/>
    </source>
</evidence>
<keyword evidence="8" id="KW-0966">Cell projection</keyword>
<evidence type="ECO:0000313" key="11">
    <source>
        <dbReference type="EnsemblMetazoa" id="XP_050516941.1"/>
    </source>
</evidence>
<proteinExistence type="inferred from homology"/>
<comment type="similarity">
    <text evidence="2">Belongs to the flagellar radial spoke RSP3 family.</text>
</comment>
<accession>A0A6P7FJC3</accession>
<dbReference type="AlphaFoldDB" id="A0A6P7FJC3"/>
<keyword evidence="4" id="KW-0597">Phosphoprotein</keyword>
<sequence length="394" mass="44761">MTLEDRPILRRPRVQNNKVPSKENLDGNSNDGSAGNLAKNEYIFSSSPRALYTNRKMYKGGDIPYGNVMFERRVFRGSNFGVSKCEGDGESAAARAAEAQRRAKARARAKNMTRNSLRLGSPPAVPGRRHERIQTETYLEEIFVNPPVADICTQTDLFLERPVSPFYVPAKTGADVETQIYPGDLFDFDLEVQPILEVLVGKTIEQSLIEVLEEEEIAALKEQQRKFMQIRAAETAEALRLEEREKRLVKEKERRMAELEEGLKSQKEMEERIAAAVLMQGYMANLLPSVLEGLESEGCLVDTVKQDLEDSFMPWLLKEVTVELQEMVSSRDVLADIVREVLETRAEIYTALDKDVVEVGEESTDPIQDELLQDHIKLQDEIRKNLEEKPEDNQ</sequence>
<keyword evidence="12" id="KW-1185">Reference proteome</keyword>
<dbReference type="RefSeq" id="XP_028136194.1">
    <property type="nucleotide sequence ID" value="XM_028280393.1"/>
</dbReference>
<keyword evidence="7" id="KW-0206">Cytoskeleton</keyword>
<dbReference type="GO" id="GO:0005929">
    <property type="term" value="C:cilium"/>
    <property type="evidence" value="ECO:0007669"/>
    <property type="project" value="TreeGrafter"/>
</dbReference>
<protein>
    <submittedName>
        <fullName evidence="13">Radial spoke head protein 3 homolog B</fullName>
    </submittedName>
</protein>
<evidence type="ECO:0000256" key="8">
    <source>
        <dbReference type="ARBA" id="ARBA00023273"/>
    </source>
</evidence>
<keyword evidence="3" id="KW-0963">Cytoplasm</keyword>
<comment type="subcellular location">
    <subcellularLocation>
        <location evidence="1">Cytoplasm</location>
        <location evidence="1">Cytoskeleton</location>
        <location evidence="1">Flagellum axoneme</location>
    </subcellularLocation>
</comment>
<dbReference type="Proteomes" id="UP001652700">
    <property type="component" value="Unplaced"/>
</dbReference>
<evidence type="ECO:0000256" key="3">
    <source>
        <dbReference type="ARBA" id="ARBA00022490"/>
    </source>
</evidence>
<dbReference type="EnsemblMetazoa" id="XM_050660984.1">
    <property type="protein sequence ID" value="XP_050516941.1"/>
    <property type="gene ID" value="LOC126891717"/>
</dbReference>
<keyword evidence="6" id="KW-0969">Cilium</keyword>
<name>A0A6P7FJC3_DIAVI</name>
<reference evidence="11" key="2">
    <citation type="submission" date="2025-05" db="UniProtKB">
        <authorList>
            <consortium name="EnsemblMetazoa"/>
        </authorList>
    </citation>
    <scope>IDENTIFICATION</scope>
</reference>
<feature type="coiled-coil region" evidence="9">
    <location>
        <begin position="241"/>
        <end position="269"/>
    </location>
</feature>
<evidence type="ECO:0000256" key="9">
    <source>
        <dbReference type="SAM" id="Coils"/>
    </source>
</evidence>
<keyword evidence="9" id="KW-0175">Coiled coil</keyword>
<evidence type="ECO:0000256" key="5">
    <source>
        <dbReference type="ARBA" id="ARBA00022846"/>
    </source>
</evidence>
<dbReference type="Pfam" id="PF06098">
    <property type="entry name" value="Radial_spoke_3"/>
    <property type="match status" value="1"/>
</dbReference>
<reference evidence="13" key="1">
    <citation type="submission" date="2025-04" db="UniProtKB">
        <authorList>
            <consortium name="RefSeq"/>
        </authorList>
    </citation>
    <scope>IDENTIFICATION</scope>
    <source>
        <tissue evidence="13">Whole insect</tissue>
    </source>
</reference>
<evidence type="ECO:0000256" key="1">
    <source>
        <dbReference type="ARBA" id="ARBA00004611"/>
    </source>
</evidence>
<dbReference type="PANTHER" id="PTHR21648">
    <property type="entry name" value="FLAGELLAR RADIAL SPOKE PROTEIN 3"/>
    <property type="match status" value="1"/>
</dbReference>
<evidence type="ECO:0000256" key="6">
    <source>
        <dbReference type="ARBA" id="ARBA00023069"/>
    </source>
</evidence>
<evidence type="ECO:0000256" key="2">
    <source>
        <dbReference type="ARBA" id="ARBA00006737"/>
    </source>
</evidence>
<dbReference type="InParanoid" id="A0A6P7FJC3"/>
<feature type="region of interest" description="Disordered" evidence="10">
    <location>
        <begin position="1"/>
        <end position="37"/>
    </location>
</feature>
<evidence type="ECO:0000313" key="12">
    <source>
        <dbReference type="Proteomes" id="UP001652700"/>
    </source>
</evidence>
<evidence type="ECO:0000256" key="10">
    <source>
        <dbReference type="SAM" id="MobiDB-lite"/>
    </source>
</evidence>